<proteinExistence type="predicted"/>
<feature type="domain" description="PTS EIIA type-1" evidence="8">
    <location>
        <begin position="21"/>
        <end position="128"/>
    </location>
</feature>
<dbReference type="InterPro" id="IPR050890">
    <property type="entry name" value="PTS_EIIA_component"/>
</dbReference>
<dbReference type="GO" id="GO:0016301">
    <property type="term" value="F:kinase activity"/>
    <property type="evidence" value="ECO:0007669"/>
    <property type="project" value="UniProtKB-KW"/>
</dbReference>
<dbReference type="PANTHER" id="PTHR45008:SF1">
    <property type="entry name" value="PTS SYSTEM GLUCOSE-SPECIFIC EIIA COMPONENT"/>
    <property type="match status" value="1"/>
</dbReference>
<evidence type="ECO:0000259" key="8">
    <source>
        <dbReference type="PROSITE" id="PS51093"/>
    </source>
</evidence>
<reference evidence="9 10" key="1">
    <citation type="submission" date="2016-12" db="EMBL/GenBank/DDBJ databases">
        <title>Genomic comparison of strains in the 'Actinomyces naeslundii' group.</title>
        <authorList>
            <person name="Mughal S.R."/>
            <person name="Do T."/>
            <person name="Gilbert S.C."/>
            <person name="Witherden E.A."/>
            <person name="Didelot X."/>
            <person name="Beighton D."/>
        </authorList>
    </citation>
    <scope>NUCLEOTIDE SEQUENCE [LARGE SCALE GENOMIC DNA]</scope>
    <source>
        <strain evidence="9 10">S64C</strain>
    </source>
</reference>
<dbReference type="InterPro" id="IPR001127">
    <property type="entry name" value="PTS_EIIA_1_perm"/>
</dbReference>
<evidence type="ECO:0000313" key="9">
    <source>
        <dbReference type="EMBL" id="OLL15517.1"/>
    </source>
</evidence>
<dbReference type="PROSITE" id="PS00371">
    <property type="entry name" value="PTS_EIIA_TYPE_1_HIS"/>
    <property type="match status" value="1"/>
</dbReference>
<keyword evidence="5" id="KW-0598">Phosphotransferase system</keyword>
<evidence type="ECO:0000256" key="3">
    <source>
        <dbReference type="ARBA" id="ARBA00022597"/>
    </source>
</evidence>
<dbReference type="AlphaFoldDB" id="A0A1Q8I376"/>
<accession>A0A1Q8I376</accession>
<evidence type="ECO:0000256" key="4">
    <source>
        <dbReference type="ARBA" id="ARBA00022679"/>
    </source>
</evidence>
<dbReference type="Gene3D" id="2.70.70.10">
    <property type="entry name" value="Glucose Permease (Domain IIA)"/>
    <property type="match status" value="1"/>
</dbReference>
<sequence>MSLTVQSPVSGVVVALSDVPDPVFSGRIVGPGVAVIPDPAGEDEVSALAPISGTITKIHPHAYIVTNDAGRSVLVHLGLDTVSLGGSGFTLLADEGQRVDAGSPVISWSPAQIEAGGLNPIVPVIALEGDESDLEPVSPGRRAAAGDTLMTWA</sequence>
<comment type="subcellular location">
    <subcellularLocation>
        <location evidence="1">Cytoplasm</location>
    </subcellularLocation>
</comment>
<gene>
    <name evidence="9" type="ORF">BKH32_03050</name>
</gene>
<name>A0A1Q8I376_9ACTO</name>
<feature type="region of interest" description="Disordered" evidence="7">
    <location>
        <begin position="132"/>
        <end position="153"/>
    </location>
</feature>
<dbReference type="SUPFAM" id="SSF51261">
    <property type="entry name" value="Duplicated hybrid motif"/>
    <property type="match status" value="1"/>
</dbReference>
<dbReference type="Pfam" id="PF00358">
    <property type="entry name" value="PTS_EIIA_1"/>
    <property type="match status" value="1"/>
</dbReference>
<keyword evidence="4" id="KW-0808">Transferase</keyword>
<dbReference type="PANTHER" id="PTHR45008">
    <property type="entry name" value="PTS SYSTEM GLUCOSE-SPECIFIC EIIA COMPONENT"/>
    <property type="match status" value="1"/>
</dbReference>
<evidence type="ECO:0000256" key="2">
    <source>
        <dbReference type="ARBA" id="ARBA00022448"/>
    </source>
</evidence>
<keyword evidence="3 9" id="KW-0762">Sugar transport</keyword>
<evidence type="ECO:0000313" key="10">
    <source>
        <dbReference type="Proteomes" id="UP000185736"/>
    </source>
</evidence>
<keyword evidence="6" id="KW-0418">Kinase</keyword>
<comment type="caution">
    <text evidence="9">The sequence shown here is derived from an EMBL/GenBank/DDBJ whole genome shotgun (WGS) entry which is preliminary data.</text>
</comment>
<dbReference type="Proteomes" id="UP000185736">
    <property type="component" value="Unassembled WGS sequence"/>
</dbReference>
<dbReference type="PROSITE" id="PS51093">
    <property type="entry name" value="PTS_EIIA_TYPE_1"/>
    <property type="match status" value="1"/>
</dbReference>
<protein>
    <submittedName>
        <fullName evidence="9">PTS glucose transporter subunit IIA</fullName>
    </submittedName>
</protein>
<keyword evidence="2" id="KW-0813">Transport</keyword>
<dbReference type="RefSeq" id="WP_075248569.1">
    <property type="nucleotide sequence ID" value="NZ_MSGO01000009.1"/>
</dbReference>
<organism evidence="9 10">
    <name type="scientific">Actinomyces oris</name>
    <dbReference type="NCBI Taxonomy" id="544580"/>
    <lineage>
        <taxon>Bacteria</taxon>
        <taxon>Bacillati</taxon>
        <taxon>Actinomycetota</taxon>
        <taxon>Actinomycetes</taxon>
        <taxon>Actinomycetales</taxon>
        <taxon>Actinomycetaceae</taxon>
        <taxon>Actinomyces</taxon>
    </lineage>
</organism>
<evidence type="ECO:0000256" key="6">
    <source>
        <dbReference type="ARBA" id="ARBA00022777"/>
    </source>
</evidence>
<dbReference type="EMBL" id="MSGO01000009">
    <property type="protein sequence ID" value="OLL15517.1"/>
    <property type="molecule type" value="Genomic_DNA"/>
</dbReference>
<evidence type="ECO:0000256" key="5">
    <source>
        <dbReference type="ARBA" id="ARBA00022683"/>
    </source>
</evidence>
<evidence type="ECO:0000256" key="7">
    <source>
        <dbReference type="SAM" id="MobiDB-lite"/>
    </source>
</evidence>
<dbReference type="GO" id="GO:0005737">
    <property type="term" value="C:cytoplasm"/>
    <property type="evidence" value="ECO:0007669"/>
    <property type="project" value="UniProtKB-SubCell"/>
</dbReference>
<evidence type="ECO:0000256" key="1">
    <source>
        <dbReference type="ARBA" id="ARBA00004496"/>
    </source>
</evidence>
<dbReference type="GO" id="GO:0009401">
    <property type="term" value="P:phosphoenolpyruvate-dependent sugar phosphotransferase system"/>
    <property type="evidence" value="ECO:0007669"/>
    <property type="project" value="UniProtKB-KW"/>
</dbReference>
<dbReference type="InterPro" id="IPR011055">
    <property type="entry name" value="Dup_hybrid_motif"/>
</dbReference>